<feature type="compositionally biased region" description="Low complexity" evidence="1">
    <location>
        <begin position="172"/>
        <end position="185"/>
    </location>
</feature>
<protein>
    <submittedName>
        <fullName evidence="2">Uncharacterized protein</fullName>
    </submittedName>
</protein>
<dbReference type="AlphaFoldDB" id="A0A075HHF9"/>
<organism evidence="2">
    <name type="scientific">uncultured marine group II/III euryarchaeote KM3_61_H04</name>
    <dbReference type="NCBI Taxonomy" id="1456471"/>
    <lineage>
        <taxon>Archaea</taxon>
        <taxon>Methanobacteriati</taxon>
        <taxon>Methanobacteriota</taxon>
        <taxon>environmental samples</taxon>
    </lineage>
</organism>
<feature type="compositionally biased region" description="Low complexity" evidence="1">
    <location>
        <begin position="124"/>
        <end position="160"/>
    </location>
</feature>
<evidence type="ECO:0000313" key="2">
    <source>
        <dbReference type="EMBL" id="AIF13328.1"/>
    </source>
</evidence>
<proteinExistence type="predicted"/>
<name>A0A075HHF9_9EURY</name>
<sequence>MIFFWQGGFGTPWIVAAVHSASSSISLMLKWSGSMPVSIIATVMPVPSNPKSQTVSTLCSGIAPSSCSSTGLLCVRKTTPGNASNSGNRSTVTEPAIIGIRWKRQLTSKPAPCASSSASTAAGIWSKSTSTSTRPSTTKRGSSSARSSASCIRLRSRSIAVHSHQRVSSEPGNASAATTGATSSGRPNGPTLERSKSAATSRIRIPPPHSGGT</sequence>
<evidence type="ECO:0000256" key="1">
    <source>
        <dbReference type="SAM" id="MobiDB-lite"/>
    </source>
</evidence>
<feature type="region of interest" description="Disordered" evidence="1">
    <location>
        <begin position="124"/>
        <end position="213"/>
    </location>
</feature>
<reference evidence="2" key="1">
    <citation type="journal article" date="2014" name="Genome Biol. Evol.">
        <title>Pangenome evidence for extensive interdomain horizontal transfer affecting lineage core and shell genes in uncultured planktonic thaumarchaeota and euryarchaeota.</title>
        <authorList>
            <person name="Deschamps P."/>
            <person name="Zivanovic Y."/>
            <person name="Moreira D."/>
            <person name="Rodriguez-Valera F."/>
            <person name="Lopez-Garcia P."/>
        </authorList>
    </citation>
    <scope>NUCLEOTIDE SEQUENCE</scope>
</reference>
<dbReference type="EMBL" id="KF900970">
    <property type="protein sequence ID" value="AIF13328.1"/>
    <property type="molecule type" value="Genomic_DNA"/>
</dbReference>
<accession>A0A075HHF9</accession>